<dbReference type="GO" id="GO:0001522">
    <property type="term" value="P:pseudouridine synthesis"/>
    <property type="evidence" value="ECO:0007669"/>
    <property type="project" value="InterPro"/>
</dbReference>
<dbReference type="Pfam" id="PF01142">
    <property type="entry name" value="TruD"/>
    <property type="match status" value="1"/>
</dbReference>
<gene>
    <name evidence="4" type="primary">truD</name>
    <name evidence="4" type="ORF">ENV67_00090</name>
</gene>
<dbReference type="GO" id="GO:0140098">
    <property type="term" value="F:catalytic activity, acting on RNA"/>
    <property type="evidence" value="ECO:0007669"/>
    <property type="project" value="UniProtKB-ARBA"/>
</dbReference>
<dbReference type="InterPro" id="IPR011760">
    <property type="entry name" value="PsdUridine_synth_TruD_insert"/>
</dbReference>
<name>A0A7C4YQJ0_UNCW3</name>
<reference evidence="4" key="1">
    <citation type="journal article" date="2020" name="mSystems">
        <title>Genome- and Community-Level Interaction Insights into Carbon Utilization and Element Cycling Functions of Hydrothermarchaeota in Hydrothermal Sediment.</title>
        <authorList>
            <person name="Zhou Z."/>
            <person name="Liu Y."/>
            <person name="Xu W."/>
            <person name="Pan J."/>
            <person name="Luo Z.H."/>
            <person name="Li M."/>
        </authorList>
    </citation>
    <scope>NUCLEOTIDE SEQUENCE [LARGE SCALE GENOMIC DNA]</scope>
    <source>
        <strain evidence="4">SpSt-780</strain>
    </source>
</reference>
<evidence type="ECO:0000259" key="3">
    <source>
        <dbReference type="PROSITE" id="PS50984"/>
    </source>
</evidence>
<protein>
    <submittedName>
        <fullName evidence="4">tRNA pseudouridine(13) synthase TruD</fullName>
    </submittedName>
</protein>
<dbReference type="AlphaFoldDB" id="A0A7C4YQJ0"/>
<dbReference type="PIRSF" id="PIRSF037016">
    <property type="entry name" value="Pseudouridin_synth_euk_prd"/>
    <property type="match status" value="1"/>
</dbReference>
<organism evidence="4">
    <name type="scientific">candidate division WOR-3 bacterium</name>
    <dbReference type="NCBI Taxonomy" id="2052148"/>
    <lineage>
        <taxon>Bacteria</taxon>
        <taxon>Bacteria division WOR-3</taxon>
    </lineage>
</organism>
<keyword evidence="2" id="KW-0413">Isomerase</keyword>
<evidence type="ECO:0000256" key="2">
    <source>
        <dbReference type="ARBA" id="ARBA00023235"/>
    </source>
</evidence>
<feature type="domain" description="TRUD" evidence="3">
    <location>
        <begin position="135"/>
        <end position="340"/>
    </location>
</feature>
<dbReference type="InterPro" id="IPR020103">
    <property type="entry name" value="PsdUridine_synth_cat_dom_sf"/>
</dbReference>
<dbReference type="GO" id="GO:0003723">
    <property type="term" value="F:RNA binding"/>
    <property type="evidence" value="ECO:0007669"/>
    <property type="project" value="InterPro"/>
</dbReference>
<dbReference type="GO" id="GO:0006396">
    <property type="term" value="P:RNA processing"/>
    <property type="evidence" value="ECO:0007669"/>
    <property type="project" value="UniProtKB-ARBA"/>
</dbReference>
<comment type="similarity">
    <text evidence="1">Belongs to the pseudouridine synthase TruD family.</text>
</comment>
<dbReference type="Gene3D" id="3.30.2350.20">
    <property type="entry name" value="TruD, catalytic domain"/>
    <property type="match status" value="2"/>
</dbReference>
<dbReference type="GO" id="GO:0009982">
    <property type="term" value="F:pseudouridine synthase activity"/>
    <property type="evidence" value="ECO:0007669"/>
    <property type="project" value="InterPro"/>
</dbReference>
<evidence type="ECO:0000313" key="4">
    <source>
        <dbReference type="EMBL" id="HGW90928.1"/>
    </source>
</evidence>
<dbReference type="PANTHER" id="PTHR13326">
    <property type="entry name" value="TRNA PSEUDOURIDINE SYNTHASE D"/>
    <property type="match status" value="1"/>
</dbReference>
<dbReference type="SUPFAM" id="SSF55120">
    <property type="entry name" value="Pseudouridine synthase"/>
    <property type="match status" value="1"/>
</dbReference>
<dbReference type="InterPro" id="IPR042214">
    <property type="entry name" value="TruD_catalytic"/>
</dbReference>
<dbReference type="EMBL" id="DTHG01000001">
    <property type="protein sequence ID" value="HGW90928.1"/>
    <property type="molecule type" value="Genomic_DNA"/>
</dbReference>
<comment type="caution">
    <text evidence="4">The sequence shown here is derived from an EMBL/GenBank/DDBJ whole genome shotgun (WGS) entry which is preliminary data.</text>
</comment>
<accession>A0A7C4YQJ0</accession>
<proteinExistence type="inferred from homology"/>
<dbReference type="PANTHER" id="PTHR13326:SF21">
    <property type="entry name" value="PSEUDOURIDYLATE SYNTHASE PUS7L"/>
    <property type="match status" value="1"/>
</dbReference>
<dbReference type="InterPro" id="IPR001656">
    <property type="entry name" value="PsdUridine_synth_TruD"/>
</dbReference>
<sequence length="382" mass="45705">MKIKVKPEDFIVEEVADISFNPQGKWTILKLTKRYWNTLELIDYISKKYRLRKEFFSRGGLKDRYSLSFQYLSYKGDIKKNIKEKNFTLEVLGKSDHPVNLNNVKGNRFDITIRDLGIDDVKKMEDNYDDLLKYGFPNYFDEQRFGSASHGMGFFGKFLLLGHYNGALKSLFYKYDEDNREIKRFKEFCIENWGNWDKIKKISPEKYRGIFEYLSKNKNDFKGAIKLIDREYLNLYLLAYQSYIFNETIKLIVLDYGEEIFIHPYKYGDFVFYKRLREFENLKEINVPVVNNKVSLEGYTGEKIKEVLKKEGVNIKMFSLNKMRFRGVRFKTFMRRFIVFPEEFFYSTGDDDLYKGKKKVNLKFFLPSGSYATILIKRLFHT</sequence>
<evidence type="ECO:0000256" key="1">
    <source>
        <dbReference type="ARBA" id="ARBA00007953"/>
    </source>
</evidence>
<dbReference type="PROSITE" id="PS50984">
    <property type="entry name" value="TRUD"/>
    <property type="match status" value="1"/>
</dbReference>